<dbReference type="InterPro" id="IPR012337">
    <property type="entry name" value="RNaseH-like_sf"/>
</dbReference>
<dbReference type="GO" id="GO:0046872">
    <property type="term" value="F:metal ion binding"/>
    <property type="evidence" value="ECO:0007669"/>
    <property type="project" value="UniProtKB-KW"/>
</dbReference>
<organism evidence="5 6">
    <name type="scientific">Peronospora matthiolae</name>
    <dbReference type="NCBI Taxonomy" id="2874970"/>
    <lineage>
        <taxon>Eukaryota</taxon>
        <taxon>Sar</taxon>
        <taxon>Stramenopiles</taxon>
        <taxon>Oomycota</taxon>
        <taxon>Peronosporomycetes</taxon>
        <taxon>Peronosporales</taxon>
        <taxon>Peronosporaceae</taxon>
        <taxon>Peronospora</taxon>
    </lineage>
</organism>
<evidence type="ECO:0000256" key="3">
    <source>
        <dbReference type="SAM" id="MobiDB-lite"/>
    </source>
</evidence>
<dbReference type="SUPFAM" id="SSF53098">
    <property type="entry name" value="Ribonuclease H-like"/>
    <property type="match status" value="1"/>
</dbReference>
<dbReference type="GO" id="GO:0015074">
    <property type="term" value="P:DNA integration"/>
    <property type="evidence" value="ECO:0007669"/>
    <property type="project" value="InterPro"/>
</dbReference>
<keyword evidence="2" id="KW-0378">Hydrolase</keyword>
<dbReference type="Proteomes" id="UP001162060">
    <property type="component" value="Unassembled WGS sequence"/>
</dbReference>
<name>A0AAV1VES1_9STRA</name>
<protein>
    <recommendedName>
        <fullName evidence="4">Integrase catalytic domain-containing protein</fullName>
    </recommendedName>
</protein>
<feature type="compositionally biased region" description="Polar residues" evidence="3">
    <location>
        <begin position="175"/>
        <end position="192"/>
    </location>
</feature>
<evidence type="ECO:0000313" key="5">
    <source>
        <dbReference type="EMBL" id="CAK7944598.1"/>
    </source>
</evidence>
<evidence type="ECO:0000256" key="1">
    <source>
        <dbReference type="ARBA" id="ARBA00022723"/>
    </source>
</evidence>
<dbReference type="InterPro" id="IPR001584">
    <property type="entry name" value="Integrase_cat-core"/>
</dbReference>
<dbReference type="Gene3D" id="3.30.420.10">
    <property type="entry name" value="Ribonuclease H-like superfamily/Ribonuclease H"/>
    <property type="match status" value="1"/>
</dbReference>
<feature type="domain" description="Integrase catalytic" evidence="4">
    <location>
        <begin position="1"/>
        <end position="75"/>
    </location>
</feature>
<dbReference type="PANTHER" id="PTHR42648:SF28">
    <property type="entry name" value="TRANSPOSON-ENCODED PROTEIN WITH RIBONUCLEASE H-LIKE AND RETROVIRUS ZINC FINGER-LIKE DOMAINS"/>
    <property type="match status" value="1"/>
</dbReference>
<accession>A0AAV1VES1</accession>
<dbReference type="PANTHER" id="PTHR42648">
    <property type="entry name" value="TRANSPOSASE, PUTATIVE-RELATED"/>
    <property type="match status" value="1"/>
</dbReference>
<dbReference type="PROSITE" id="PS50994">
    <property type="entry name" value="INTEGRASE"/>
    <property type="match status" value="1"/>
</dbReference>
<proteinExistence type="predicted"/>
<comment type="caution">
    <text evidence="5">The sequence shown here is derived from an EMBL/GenBank/DDBJ whole genome shotgun (WGS) entry which is preliminary data.</text>
</comment>
<keyword evidence="1" id="KW-0479">Metal-binding</keyword>
<reference evidence="5" key="1">
    <citation type="submission" date="2024-01" db="EMBL/GenBank/DDBJ databases">
        <authorList>
            <person name="Webb A."/>
        </authorList>
    </citation>
    <scope>NUCLEOTIDE SEQUENCE</scope>
    <source>
        <strain evidence="5">Pm1</strain>
    </source>
</reference>
<dbReference type="AlphaFoldDB" id="A0AAV1VES1"/>
<feature type="compositionally biased region" description="Polar residues" evidence="3">
    <location>
        <begin position="200"/>
        <end position="209"/>
    </location>
</feature>
<dbReference type="SUPFAM" id="SSF56672">
    <property type="entry name" value="DNA/RNA polymerases"/>
    <property type="match status" value="1"/>
</dbReference>
<dbReference type="Pfam" id="PF25597">
    <property type="entry name" value="SH3_retrovirus"/>
    <property type="match status" value="1"/>
</dbReference>
<evidence type="ECO:0000259" key="4">
    <source>
        <dbReference type="PROSITE" id="PS50994"/>
    </source>
</evidence>
<dbReference type="GO" id="GO:0003676">
    <property type="term" value="F:nucleic acid binding"/>
    <property type="evidence" value="ECO:0007669"/>
    <property type="project" value="InterPro"/>
</dbReference>
<gene>
    <name evidence="5" type="ORF">PM001_LOCUS29748</name>
</gene>
<feature type="region of interest" description="Disordered" evidence="3">
    <location>
        <begin position="172"/>
        <end position="221"/>
    </location>
</feature>
<evidence type="ECO:0000256" key="2">
    <source>
        <dbReference type="ARBA" id="ARBA00022801"/>
    </source>
</evidence>
<dbReference type="Pfam" id="PF07727">
    <property type="entry name" value="RVT_2"/>
    <property type="match status" value="1"/>
</dbReference>
<evidence type="ECO:0000313" key="6">
    <source>
        <dbReference type="Proteomes" id="UP001162060"/>
    </source>
</evidence>
<dbReference type="EMBL" id="CAKLBY020000309">
    <property type="protein sequence ID" value="CAK7944598.1"/>
    <property type="molecule type" value="Genomic_DNA"/>
</dbReference>
<sequence length="497" mass="57113">MIKQEFTVPYNPEQNGMAERLNRTLVEMTRCMLSESKMDKTFWCEAMLTAVDILNVLPRASSPNLSPFEMVFKRKPFMDMMRVFGSLCYAHIPKQNRNKLEPSGLRCTLLGYARQHIAYRLLNTATGKVFVSRSVTFVETAVEQTRYEDTPIVIDVLGDGDDMQDPRDHAISDEGTCTSVPRSPIMTPNSTVPMDRPTGAVTTRQSSTPGRDGEQEWNVRPARKKQAIKRYEQEFFNLRRGTFNLDDYDASYATQYCLSAEEDGESASTYSQVLESKYKDDWIRAMKSEIQALTQHDTWTLQDLPSDKRSIGCKWVFRIKRKPNGEIVKFKARLVAKGFSQRPGVNYFETFAPVARKESIYVAIAHAAEQDLIMENIDVDTAFFYGEVKEEIYMDQPDGFVDKQHRDKKCLLNKALYGTKQAAREWNFRLNAHLESQGFTRTSADLCVYVRQSDTQFSLVIIHVDDLMLFARTQEHIDDIKRALKTEFSIKELGKLK</sequence>
<dbReference type="InterPro" id="IPR036397">
    <property type="entry name" value="RNaseH_sf"/>
</dbReference>
<dbReference type="InterPro" id="IPR039537">
    <property type="entry name" value="Retrotran_Ty1/copia-like"/>
</dbReference>
<dbReference type="InterPro" id="IPR057670">
    <property type="entry name" value="SH3_retrovirus"/>
</dbReference>
<dbReference type="GO" id="GO:0016787">
    <property type="term" value="F:hydrolase activity"/>
    <property type="evidence" value="ECO:0007669"/>
    <property type="project" value="UniProtKB-KW"/>
</dbReference>
<dbReference type="InterPro" id="IPR043502">
    <property type="entry name" value="DNA/RNA_pol_sf"/>
</dbReference>
<dbReference type="InterPro" id="IPR013103">
    <property type="entry name" value="RVT_2"/>
</dbReference>